<comment type="caution">
    <text evidence="1">The sequence shown here is derived from an EMBL/GenBank/DDBJ whole genome shotgun (WGS) entry which is preliminary data.</text>
</comment>
<dbReference type="AlphaFoldDB" id="A0A8X6UU95"/>
<accession>A0A8X6UU95</accession>
<dbReference type="Proteomes" id="UP000887013">
    <property type="component" value="Unassembled WGS sequence"/>
</dbReference>
<proteinExistence type="predicted"/>
<dbReference type="EMBL" id="BMAW01087095">
    <property type="protein sequence ID" value="GFU49992.1"/>
    <property type="molecule type" value="Genomic_DNA"/>
</dbReference>
<reference evidence="1" key="1">
    <citation type="submission" date="2020-08" db="EMBL/GenBank/DDBJ databases">
        <title>Multicomponent nature underlies the extraordinary mechanical properties of spider dragline silk.</title>
        <authorList>
            <person name="Kono N."/>
            <person name="Nakamura H."/>
            <person name="Mori M."/>
            <person name="Yoshida Y."/>
            <person name="Ohtoshi R."/>
            <person name="Malay A.D."/>
            <person name="Moran D.A.P."/>
            <person name="Tomita M."/>
            <person name="Numata K."/>
            <person name="Arakawa K."/>
        </authorList>
    </citation>
    <scope>NUCLEOTIDE SEQUENCE</scope>
</reference>
<name>A0A8X6UU95_NEPPI</name>
<keyword evidence="2" id="KW-1185">Reference proteome</keyword>
<evidence type="ECO:0000313" key="2">
    <source>
        <dbReference type="Proteomes" id="UP000887013"/>
    </source>
</evidence>
<gene>
    <name evidence="1" type="ORF">NPIL_26801</name>
</gene>
<organism evidence="1 2">
    <name type="scientific">Nephila pilipes</name>
    <name type="common">Giant wood spider</name>
    <name type="synonym">Nephila maculata</name>
    <dbReference type="NCBI Taxonomy" id="299642"/>
    <lineage>
        <taxon>Eukaryota</taxon>
        <taxon>Metazoa</taxon>
        <taxon>Ecdysozoa</taxon>
        <taxon>Arthropoda</taxon>
        <taxon>Chelicerata</taxon>
        <taxon>Arachnida</taxon>
        <taxon>Araneae</taxon>
        <taxon>Araneomorphae</taxon>
        <taxon>Entelegynae</taxon>
        <taxon>Araneoidea</taxon>
        <taxon>Nephilidae</taxon>
        <taxon>Nephila</taxon>
    </lineage>
</organism>
<sequence>MKAESQRPWHLHWLFQHTSQTTFNPKVKPKRSWTDAHERAPRTGRAPFLRPQPFCRESLFRSLMRVSTPRCCLLQKAENIFVCAPVVKVRRITGHEGRIVFRFGISFRCLKYEMEELSEIRDLRSR</sequence>
<evidence type="ECO:0000313" key="1">
    <source>
        <dbReference type="EMBL" id="GFU49992.1"/>
    </source>
</evidence>
<protein>
    <submittedName>
        <fullName evidence="1">Uncharacterized protein</fullName>
    </submittedName>
</protein>